<dbReference type="SUPFAM" id="SSF49265">
    <property type="entry name" value="Fibronectin type III"/>
    <property type="match status" value="1"/>
</dbReference>
<dbReference type="EMBL" id="CAEZYQ010000025">
    <property type="protein sequence ID" value="CAB4762069.1"/>
    <property type="molecule type" value="Genomic_DNA"/>
</dbReference>
<proteinExistence type="predicted"/>
<name>A0A6J6UTZ2_9ZZZZ</name>
<organism evidence="2">
    <name type="scientific">freshwater metagenome</name>
    <dbReference type="NCBI Taxonomy" id="449393"/>
    <lineage>
        <taxon>unclassified sequences</taxon>
        <taxon>metagenomes</taxon>
        <taxon>ecological metagenomes</taxon>
    </lineage>
</organism>
<dbReference type="InterPro" id="IPR013783">
    <property type="entry name" value="Ig-like_fold"/>
</dbReference>
<dbReference type="AlphaFoldDB" id="A0A6J6UTZ2"/>
<evidence type="ECO:0000256" key="1">
    <source>
        <dbReference type="SAM" id="MobiDB-lite"/>
    </source>
</evidence>
<gene>
    <name evidence="2" type="ORF">UFOPK2761_02721</name>
</gene>
<protein>
    <submittedName>
        <fullName evidence="2">Unannotated protein</fullName>
    </submittedName>
</protein>
<feature type="region of interest" description="Disordered" evidence="1">
    <location>
        <begin position="740"/>
        <end position="762"/>
    </location>
</feature>
<evidence type="ECO:0000313" key="2">
    <source>
        <dbReference type="EMBL" id="CAB4762069.1"/>
    </source>
</evidence>
<dbReference type="InterPro" id="IPR036116">
    <property type="entry name" value="FN3_sf"/>
</dbReference>
<dbReference type="Gene3D" id="2.60.40.10">
    <property type="entry name" value="Immunoglobulins"/>
    <property type="match status" value="6"/>
</dbReference>
<sequence length="762" mass="82920">MQCLTRVATGWRASTILVVVAGVLASMLAAQPAAAVGRPGNLSTKAEPTAVVLSWRPVRGADSYHVQISTTDSFNSVLWSGESLSTMATPTRLLAPGTMHWRVAAEQDGRVGTWSVGKFTLPRSKSPVLVAPADGAQLAQPDEAVLLEWESLPGAQAYQVEVDDANGDWIDFKTAVTSLTSYAPINATPGGTYWWRVRGILGEGNLTPPSEARSFVVGELPKVTLKRTEPLLEDVVLEWDAKPGAVRYEIRVSTDDDFNVITDQRYVAGTRYSPPVTYDNANYWWQVRAVNVDGRAEEWPSESERIGVFRRHWPETPSLVWPQDGSAMTGDPFLEWTPVPKASGYEIQVGSEPSFSSSATFRSCSTNQTTFTLKAFRGTRISPGGCEPFNGTNYWRVRALDNHGSATARVNGVFSSIGSFTYSAPSNTAGTTTPALVTGQRVLLAGTRTSSCIGAVGAEPCTEIPATPVFDWDPVPGATYYQFYLAHDVKLTNMVDNYGDLGNPDSLVSTTSTRFMPSGSLPDTQAGEAYYWYVRACAPGAKPSPCSLTPTSASHAFQKKSAPVRLTTPADGATVADWVTFGWEDYLATNLAWTAGAVGAPGQAALQYHVQVATSPSFTSGTIVDDRRVDQTTYTAFDRTYPEGTLYWRVQAVDGSDNELTWSSVRSFTKQSPAPELRSPEDAVTVSGLRGLRWKPLIGAKYYDVEIYRNADTAASPSNRVAWAQNIRQALFTPPRPLCRRPRETARRRPRSCPLAVMRTAH</sequence>
<reference evidence="2" key="1">
    <citation type="submission" date="2020-05" db="EMBL/GenBank/DDBJ databases">
        <authorList>
            <person name="Chiriac C."/>
            <person name="Salcher M."/>
            <person name="Ghai R."/>
            <person name="Kavagutti S V."/>
        </authorList>
    </citation>
    <scope>NUCLEOTIDE SEQUENCE</scope>
</reference>
<accession>A0A6J6UTZ2</accession>